<accession>A0A1I4ZAK7</accession>
<dbReference type="AlphaFoldDB" id="A0A1I4ZAK7"/>
<dbReference type="Proteomes" id="UP000198575">
    <property type="component" value="Unassembled WGS sequence"/>
</dbReference>
<evidence type="ECO:0000313" key="1">
    <source>
        <dbReference type="EMBL" id="SFN47312.1"/>
    </source>
</evidence>
<keyword evidence="2" id="KW-1185">Reference proteome</keyword>
<protein>
    <submittedName>
        <fullName evidence="1">Uncharacterized protein</fullName>
    </submittedName>
</protein>
<dbReference type="EMBL" id="FOVF01000024">
    <property type="protein sequence ID" value="SFN47312.1"/>
    <property type="molecule type" value="Genomic_DNA"/>
</dbReference>
<name>A0A1I4ZAK7_9GAMM</name>
<organism evidence="1 2">
    <name type="scientific">Dokdonella immobilis</name>
    <dbReference type="NCBI Taxonomy" id="578942"/>
    <lineage>
        <taxon>Bacteria</taxon>
        <taxon>Pseudomonadati</taxon>
        <taxon>Pseudomonadota</taxon>
        <taxon>Gammaproteobacteria</taxon>
        <taxon>Lysobacterales</taxon>
        <taxon>Rhodanobacteraceae</taxon>
        <taxon>Dokdonella</taxon>
    </lineage>
</organism>
<dbReference type="RefSeq" id="WP_092409238.1">
    <property type="nucleotide sequence ID" value="NZ_FOVF01000024.1"/>
</dbReference>
<evidence type="ECO:0000313" key="2">
    <source>
        <dbReference type="Proteomes" id="UP000198575"/>
    </source>
</evidence>
<dbReference type="OrthoDB" id="6044454at2"/>
<sequence length="96" mass="10340">MTLLRFRLTGSIDDAAELITALHAVDAVEHVEEVADLMPHMDDEDSSSAGLPDDIGPGVHDIEVDVPNARAARQVRLIAEQLALDRGMSIELLGRA</sequence>
<reference evidence="1 2" key="1">
    <citation type="submission" date="2016-10" db="EMBL/GenBank/DDBJ databases">
        <authorList>
            <person name="de Groot N.N."/>
        </authorList>
    </citation>
    <scope>NUCLEOTIDE SEQUENCE [LARGE SCALE GENOMIC DNA]</scope>
    <source>
        <strain evidence="1 2">CGMCC 1.7659</strain>
    </source>
</reference>
<gene>
    <name evidence="1" type="ORF">SAMN05216289_12426</name>
</gene>
<proteinExistence type="predicted"/>